<dbReference type="Pfam" id="PF01565">
    <property type="entry name" value="FAD_binding_4"/>
    <property type="match status" value="1"/>
</dbReference>
<dbReference type="InterPro" id="IPR006093">
    <property type="entry name" value="Oxy_OxRdtase_FAD_BS"/>
</dbReference>
<sequence length="356" mass="39695">MPLEGSLHIYFTLANLTNFEIEYPRSANYDCNQTQYRSTGFSALQPSCILSPTAAEEVAAIIKVLNQNNDSVAVKSGGHNQNQYFASIAGGPLISTRKMDEVSYDPSSVADRIGPSNRWQDVQLVLNDSGVAVVGDRIGNWQPINLVEFELILSNSSIITASSTSDPDLFKVLKGGHMGRKPHPLPSATPLLLSALRDFTEYYPDKCAGIILTAKLTLLGTIDLWIMFLFYKGPSPPPGVFNNFTDIGPIINTFLAVPRLLGSIAFQPVPKRILVAAKAAIVDLATQKLYGEIRERVLAFTAEGMLPEAYLPLFMNYGYWREDYFGWLRTREFPRGVRKRFDLGYFFKARTWGFKM</sequence>
<dbReference type="InterPro" id="IPR006094">
    <property type="entry name" value="Oxid_FAD_bind_N"/>
</dbReference>
<evidence type="ECO:0000256" key="4">
    <source>
        <dbReference type="ARBA" id="ARBA00023002"/>
    </source>
</evidence>
<proteinExistence type="inferred from homology"/>
<evidence type="ECO:0000259" key="5">
    <source>
        <dbReference type="PROSITE" id="PS51387"/>
    </source>
</evidence>
<evidence type="ECO:0000313" key="7">
    <source>
        <dbReference type="Proteomes" id="UP000250266"/>
    </source>
</evidence>
<reference evidence="6 7" key="1">
    <citation type="journal article" date="2016" name="Nat. Commun.">
        <title>Ectomycorrhizal ecology is imprinted in the genome of the dominant symbiotic fungus Cenococcum geophilum.</title>
        <authorList>
            <consortium name="DOE Joint Genome Institute"/>
            <person name="Peter M."/>
            <person name="Kohler A."/>
            <person name="Ohm R.A."/>
            <person name="Kuo A."/>
            <person name="Krutzmann J."/>
            <person name="Morin E."/>
            <person name="Arend M."/>
            <person name="Barry K.W."/>
            <person name="Binder M."/>
            <person name="Choi C."/>
            <person name="Clum A."/>
            <person name="Copeland A."/>
            <person name="Grisel N."/>
            <person name="Haridas S."/>
            <person name="Kipfer T."/>
            <person name="LaButti K."/>
            <person name="Lindquist E."/>
            <person name="Lipzen A."/>
            <person name="Maire R."/>
            <person name="Meier B."/>
            <person name="Mihaltcheva S."/>
            <person name="Molinier V."/>
            <person name="Murat C."/>
            <person name="Poggeler S."/>
            <person name="Quandt C.A."/>
            <person name="Sperisen C."/>
            <person name="Tritt A."/>
            <person name="Tisserant E."/>
            <person name="Crous P.W."/>
            <person name="Henrissat B."/>
            <person name="Nehls U."/>
            <person name="Egli S."/>
            <person name="Spatafora J.W."/>
            <person name="Grigoriev I.V."/>
            <person name="Martin F.M."/>
        </authorList>
    </citation>
    <scope>NUCLEOTIDE SEQUENCE [LARGE SCALE GENOMIC DNA]</scope>
    <source>
        <strain evidence="6 7">CBS 459.81</strain>
    </source>
</reference>
<keyword evidence="4" id="KW-0560">Oxidoreductase</keyword>
<dbReference type="GO" id="GO:0071949">
    <property type="term" value="F:FAD binding"/>
    <property type="evidence" value="ECO:0007669"/>
    <property type="project" value="InterPro"/>
</dbReference>
<dbReference type="InterPro" id="IPR036318">
    <property type="entry name" value="FAD-bd_PCMH-like_sf"/>
</dbReference>
<dbReference type="PROSITE" id="PS00862">
    <property type="entry name" value="OX2_COVAL_FAD"/>
    <property type="match status" value="1"/>
</dbReference>
<dbReference type="Gene3D" id="3.30.465.10">
    <property type="match status" value="2"/>
</dbReference>
<dbReference type="PANTHER" id="PTHR42973">
    <property type="entry name" value="BINDING OXIDOREDUCTASE, PUTATIVE (AFU_ORTHOLOGUE AFUA_1G17690)-RELATED"/>
    <property type="match status" value="1"/>
</dbReference>
<dbReference type="PANTHER" id="PTHR42973:SF13">
    <property type="entry name" value="FAD-BINDING PCMH-TYPE DOMAIN-CONTAINING PROTEIN"/>
    <property type="match status" value="1"/>
</dbReference>
<evidence type="ECO:0000256" key="2">
    <source>
        <dbReference type="ARBA" id="ARBA00022630"/>
    </source>
</evidence>
<dbReference type="InterPro" id="IPR016166">
    <property type="entry name" value="FAD-bd_PCMH"/>
</dbReference>
<name>A0A8E2JGJ7_9PEZI</name>
<dbReference type="Proteomes" id="UP000250266">
    <property type="component" value="Unassembled WGS sequence"/>
</dbReference>
<accession>A0A8E2JGJ7</accession>
<comment type="similarity">
    <text evidence="1">Belongs to the oxygen-dependent FAD-linked oxidoreductase family.</text>
</comment>
<organism evidence="6 7">
    <name type="scientific">Lepidopterella palustris CBS 459.81</name>
    <dbReference type="NCBI Taxonomy" id="1314670"/>
    <lineage>
        <taxon>Eukaryota</taxon>
        <taxon>Fungi</taxon>
        <taxon>Dikarya</taxon>
        <taxon>Ascomycota</taxon>
        <taxon>Pezizomycotina</taxon>
        <taxon>Dothideomycetes</taxon>
        <taxon>Pleosporomycetidae</taxon>
        <taxon>Mytilinidiales</taxon>
        <taxon>Argynnaceae</taxon>
        <taxon>Lepidopterella</taxon>
    </lineage>
</organism>
<evidence type="ECO:0000256" key="3">
    <source>
        <dbReference type="ARBA" id="ARBA00022827"/>
    </source>
</evidence>
<dbReference type="PROSITE" id="PS51387">
    <property type="entry name" value="FAD_PCMH"/>
    <property type="match status" value="1"/>
</dbReference>
<dbReference type="InterPro" id="IPR050416">
    <property type="entry name" value="FAD-linked_Oxidoreductase"/>
</dbReference>
<dbReference type="EMBL" id="KV744911">
    <property type="protein sequence ID" value="OCK81723.1"/>
    <property type="molecule type" value="Genomic_DNA"/>
</dbReference>
<evidence type="ECO:0000256" key="1">
    <source>
        <dbReference type="ARBA" id="ARBA00005466"/>
    </source>
</evidence>
<keyword evidence="7" id="KW-1185">Reference proteome</keyword>
<protein>
    <submittedName>
        <fullName evidence="6">FAD-binding domain-containing protein</fullName>
    </submittedName>
</protein>
<gene>
    <name evidence="6" type="ORF">K432DRAFT_433968</name>
</gene>
<evidence type="ECO:0000313" key="6">
    <source>
        <dbReference type="EMBL" id="OCK81723.1"/>
    </source>
</evidence>
<dbReference type="SUPFAM" id="SSF56176">
    <property type="entry name" value="FAD-binding/transporter-associated domain-like"/>
    <property type="match status" value="1"/>
</dbReference>
<keyword evidence="2" id="KW-0285">Flavoprotein</keyword>
<dbReference type="OrthoDB" id="2151789at2759"/>
<feature type="domain" description="FAD-binding PCMH-type" evidence="5">
    <location>
        <begin position="42"/>
        <end position="221"/>
    </location>
</feature>
<dbReference type="AlphaFoldDB" id="A0A8E2JGJ7"/>
<dbReference type="GO" id="GO:0016491">
    <property type="term" value="F:oxidoreductase activity"/>
    <property type="evidence" value="ECO:0007669"/>
    <property type="project" value="UniProtKB-KW"/>
</dbReference>
<dbReference type="InterPro" id="IPR016169">
    <property type="entry name" value="FAD-bd_PCMH_sub2"/>
</dbReference>
<keyword evidence="3" id="KW-0274">FAD</keyword>